<dbReference type="PROSITE" id="PS50893">
    <property type="entry name" value="ABC_TRANSPORTER_2"/>
    <property type="match status" value="1"/>
</dbReference>
<keyword evidence="4" id="KW-0547">Nucleotide-binding</keyword>
<evidence type="ECO:0000256" key="1">
    <source>
        <dbReference type="ARBA" id="ARBA00004417"/>
    </source>
</evidence>
<evidence type="ECO:0000313" key="7">
    <source>
        <dbReference type="EMBL" id="MFC3231335.1"/>
    </source>
</evidence>
<dbReference type="InterPro" id="IPR050319">
    <property type="entry name" value="ABC_transp_ATP-bind"/>
</dbReference>
<dbReference type="EMBL" id="JBHRTR010000054">
    <property type="protein sequence ID" value="MFC3231335.1"/>
    <property type="molecule type" value="Genomic_DNA"/>
</dbReference>
<dbReference type="Gene3D" id="3.40.50.300">
    <property type="entry name" value="P-loop containing nucleotide triphosphate hydrolases"/>
    <property type="match status" value="1"/>
</dbReference>
<evidence type="ECO:0000259" key="6">
    <source>
        <dbReference type="PROSITE" id="PS50893"/>
    </source>
</evidence>
<dbReference type="PANTHER" id="PTHR43776:SF7">
    <property type="entry name" value="D,D-DIPEPTIDE TRANSPORT ATP-BINDING PROTEIN DDPF-RELATED"/>
    <property type="match status" value="1"/>
</dbReference>
<dbReference type="InterPro" id="IPR003439">
    <property type="entry name" value="ABC_transporter-like_ATP-bd"/>
</dbReference>
<evidence type="ECO:0000256" key="4">
    <source>
        <dbReference type="ARBA" id="ARBA00022741"/>
    </source>
</evidence>
<dbReference type="NCBIfam" id="TIGR01727">
    <property type="entry name" value="oligo_HPY"/>
    <property type="match status" value="1"/>
</dbReference>
<organism evidence="7 8">
    <name type="scientific">Marinibaculum pumilum</name>
    <dbReference type="NCBI Taxonomy" id="1766165"/>
    <lineage>
        <taxon>Bacteria</taxon>
        <taxon>Pseudomonadati</taxon>
        <taxon>Pseudomonadota</taxon>
        <taxon>Alphaproteobacteria</taxon>
        <taxon>Rhodospirillales</taxon>
        <taxon>Rhodospirillaceae</taxon>
        <taxon>Marinibaculum</taxon>
    </lineage>
</organism>
<dbReference type="Pfam" id="PF00005">
    <property type="entry name" value="ABC_tran"/>
    <property type="match status" value="1"/>
</dbReference>
<evidence type="ECO:0000256" key="3">
    <source>
        <dbReference type="ARBA" id="ARBA00022448"/>
    </source>
</evidence>
<dbReference type="InterPro" id="IPR003593">
    <property type="entry name" value="AAA+_ATPase"/>
</dbReference>
<proteinExistence type="inferred from homology"/>
<dbReference type="PROSITE" id="PS00211">
    <property type="entry name" value="ABC_TRANSPORTER_1"/>
    <property type="match status" value="1"/>
</dbReference>
<accession>A0ABV7L9Z2</accession>
<evidence type="ECO:0000256" key="5">
    <source>
        <dbReference type="ARBA" id="ARBA00022840"/>
    </source>
</evidence>
<dbReference type="Proteomes" id="UP001595528">
    <property type="component" value="Unassembled WGS sequence"/>
</dbReference>
<dbReference type="PANTHER" id="PTHR43776">
    <property type="entry name" value="TRANSPORT ATP-BINDING PROTEIN"/>
    <property type="match status" value="1"/>
</dbReference>
<comment type="caution">
    <text evidence="7">The sequence shown here is derived from an EMBL/GenBank/DDBJ whole genome shotgun (WGS) entry which is preliminary data.</text>
</comment>
<dbReference type="GO" id="GO:0005524">
    <property type="term" value="F:ATP binding"/>
    <property type="evidence" value="ECO:0007669"/>
    <property type="project" value="UniProtKB-KW"/>
</dbReference>
<gene>
    <name evidence="7" type="ORF">ACFOGJ_29070</name>
</gene>
<sequence length="337" mass="36745">MSALLTVQGLKVHFPLARKGLFGPRRAVHAVDGVSFEVRRGETFGIVGESGSGKSTTALAVMRLAPITGGEILLDGAPLDRLQGNALRAMRKRLQIIFQDPYSSLNPRFRAGDIVREPLDLMGIGTKAEREARVAELFRNVGLRPEQQALFPHQFSGGQRQRIGIARALATQPELIVCDEPVSALDVAIQAQILNLLQRLQREFGLTYLFISHDLGVVQYMCDHVAVMYLGVIVEQGDRVALFRQPMHPYTNALLAAVPAADIARNRARQRIKLSGDPPSPIDPPPGCRFAGRCPFAEPRCHAEVPALREVLPGHRVACHLVDDAGIGPHQRAAPAA</sequence>
<dbReference type="InterPro" id="IPR027417">
    <property type="entry name" value="P-loop_NTPase"/>
</dbReference>
<reference evidence="8" key="1">
    <citation type="journal article" date="2019" name="Int. J. Syst. Evol. Microbiol.">
        <title>The Global Catalogue of Microorganisms (GCM) 10K type strain sequencing project: providing services to taxonomists for standard genome sequencing and annotation.</title>
        <authorList>
            <consortium name="The Broad Institute Genomics Platform"/>
            <consortium name="The Broad Institute Genome Sequencing Center for Infectious Disease"/>
            <person name="Wu L."/>
            <person name="Ma J."/>
        </authorList>
    </citation>
    <scope>NUCLEOTIDE SEQUENCE [LARGE SCALE GENOMIC DNA]</scope>
    <source>
        <strain evidence="8">KCTC 42964</strain>
    </source>
</reference>
<dbReference type="SUPFAM" id="SSF52540">
    <property type="entry name" value="P-loop containing nucleoside triphosphate hydrolases"/>
    <property type="match status" value="1"/>
</dbReference>
<dbReference type="Pfam" id="PF08352">
    <property type="entry name" value="oligo_HPY"/>
    <property type="match status" value="1"/>
</dbReference>
<keyword evidence="8" id="KW-1185">Reference proteome</keyword>
<evidence type="ECO:0000256" key="2">
    <source>
        <dbReference type="ARBA" id="ARBA00005417"/>
    </source>
</evidence>
<dbReference type="InterPro" id="IPR017871">
    <property type="entry name" value="ABC_transporter-like_CS"/>
</dbReference>
<comment type="similarity">
    <text evidence="2">Belongs to the ABC transporter superfamily.</text>
</comment>
<feature type="domain" description="ABC transporter" evidence="6">
    <location>
        <begin position="16"/>
        <end position="255"/>
    </location>
</feature>
<dbReference type="SMART" id="SM00382">
    <property type="entry name" value="AAA"/>
    <property type="match status" value="1"/>
</dbReference>
<dbReference type="RefSeq" id="WP_379906806.1">
    <property type="nucleotide sequence ID" value="NZ_JBHRTR010000054.1"/>
</dbReference>
<protein>
    <submittedName>
        <fullName evidence="7">ABC transporter ATP-binding protein</fullName>
    </submittedName>
</protein>
<comment type="subcellular location">
    <subcellularLocation>
        <location evidence="1">Cell inner membrane</location>
        <topology evidence="1">Peripheral membrane protein</topology>
    </subcellularLocation>
</comment>
<dbReference type="CDD" id="cd03257">
    <property type="entry name" value="ABC_NikE_OppD_transporters"/>
    <property type="match status" value="1"/>
</dbReference>
<keyword evidence="5 7" id="KW-0067">ATP-binding</keyword>
<keyword evidence="3" id="KW-0813">Transport</keyword>
<evidence type="ECO:0000313" key="8">
    <source>
        <dbReference type="Proteomes" id="UP001595528"/>
    </source>
</evidence>
<name>A0ABV7L9Z2_9PROT</name>
<dbReference type="InterPro" id="IPR013563">
    <property type="entry name" value="Oligopep_ABC_C"/>
</dbReference>